<feature type="domain" description="DUF4130" evidence="1">
    <location>
        <begin position="86"/>
        <end position="246"/>
    </location>
</feature>
<dbReference type="Pfam" id="PF13566">
    <property type="entry name" value="DUF4130"/>
    <property type="match status" value="1"/>
</dbReference>
<dbReference type="KEGG" id="ifn:GM661_14175"/>
<evidence type="ECO:0000313" key="2">
    <source>
        <dbReference type="EMBL" id="QTL99026.1"/>
    </source>
</evidence>
<organism evidence="2 3">
    <name type="scientific">Iocasia fonsfrigidae</name>
    <dbReference type="NCBI Taxonomy" id="2682810"/>
    <lineage>
        <taxon>Bacteria</taxon>
        <taxon>Bacillati</taxon>
        <taxon>Bacillota</taxon>
        <taxon>Clostridia</taxon>
        <taxon>Halanaerobiales</taxon>
        <taxon>Halanaerobiaceae</taxon>
        <taxon>Iocasia</taxon>
    </lineage>
</organism>
<dbReference type="InterPro" id="IPR023875">
    <property type="entry name" value="DNA_repair_put"/>
</dbReference>
<reference evidence="2" key="1">
    <citation type="submission" date="2019-12" db="EMBL/GenBank/DDBJ databases">
        <authorList>
            <person name="zhang j."/>
            <person name="sun C.M."/>
        </authorList>
    </citation>
    <scope>NUCLEOTIDE SEQUENCE</scope>
    <source>
        <strain evidence="2">NS-1</strain>
    </source>
</reference>
<accession>A0A8A7KB57</accession>
<sequence>MPLYYYLYDGSFPGLMTAIYQAYYYEHKPNYIISSNKYQPALFAEKVIIKTDMKKFDRVYQAVKKKISNRSLQKIYYAYLSELDDIEMKIYRYLRMGFTIGKKIDGHLSNKLVLKLNKIYNKVSGERHRLLGLLRFRKIAGDIYYAPFEPDHNVITLMAPHFAKRLVDQNWIIHDLKREKAVIYNQQEWVLTDLKKRLDQGRLTAEEIEYQELWRGFFDSVAIENRKNSRLQRQFMPERYWKYLIEKS</sequence>
<name>A0A8A7KB57_9FIRM</name>
<protein>
    <submittedName>
        <fullName evidence="2">DUF4130 domain-containing protein</fullName>
    </submittedName>
</protein>
<evidence type="ECO:0000313" key="3">
    <source>
        <dbReference type="Proteomes" id="UP000665020"/>
    </source>
</evidence>
<dbReference type="AlphaFoldDB" id="A0A8A7KB57"/>
<dbReference type="EMBL" id="CP046640">
    <property type="protein sequence ID" value="QTL99026.1"/>
    <property type="molecule type" value="Genomic_DNA"/>
</dbReference>
<dbReference type="Proteomes" id="UP000665020">
    <property type="component" value="Chromosome"/>
</dbReference>
<gene>
    <name evidence="2" type="ORF">GM661_14175</name>
</gene>
<dbReference type="NCBIfam" id="TIGR03915">
    <property type="entry name" value="SAM_7_link_chp"/>
    <property type="match status" value="1"/>
</dbReference>
<dbReference type="RefSeq" id="WP_230867421.1">
    <property type="nucleotide sequence ID" value="NZ_CP046640.1"/>
</dbReference>
<proteinExistence type="predicted"/>
<evidence type="ECO:0000259" key="1">
    <source>
        <dbReference type="Pfam" id="PF13566"/>
    </source>
</evidence>
<dbReference type="InterPro" id="IPR025404">
    <property type="entry name" value="DUF4130"/>
</dbReference>
<keyword evidence="3" id="KW-1185">Reference proteome</keyword>